<evidence type="ECO:0000256" key="1">
    <source>
        <dbReference type="SAM" id="MobiDB-lite"/>
    </source>
</evidence>
<sequence length="209" mass="22866">MPSLVWRIRAVVRRAKRRGRACRASLCVVTKHAGAGNLAGRIAWEETSAVFATKRRTASRRPSPGAHAKNGFDTPCIRRGSRPGRHAIPGSSGFTSVATRRAPRCAESRARKCRVPPDAASAKAARAYRARMTDDRRRRSCGQAAAADRGCRKLPATCLWVSRLMCDVRHASQISAQQRFTSTLFAIGELRFSVPLDTLDTRAGRGGLR</sequence>
<dbReference type="Proteomes" id="UP000219522">
    <property type="component" value="Unassembled WGS sequence"/>
</dbReference>
<gene>
    <name evidence="2" type="ORF">SAMN05446927_4312</name>
</gene>
<dbReference type="AlphaFoldDB" id="A0A7Z7N3N2"/>
<evidence type="ECO:0000313" key="3">
    <source>
        <dbReference type="Proteomes" id="UP000219522"/>
    </source>
</evidence>
<name>A0A7Z7N3N2_9BURK</name>
<dbReference type="EMBL" id="OCSU01000002">
    <property type="protein sequence ID" value="SOE81056.1"/>
    <property type="molecule type" value="Genomic_DNA"/>
</dbReference>
<keyword evidence="3" id="KW-1185">Reference proteome</keyword>
<organism evidence="2 3">
    <name type="scientific">Caballeronia arationis</name>
    <dbReference type="NCBI Taxonomy" id="1777142"/>
    <lineage>
        <taxon>Bacteria</taxon>
        <taxon>Pseudomonadati</taxon>
        <taxon>Pseudomonadota</taxon>
        <taxon>Betaproteobacteria</taxon>
        <taxon>Burkholderiales</taxon>
        <taxon>Burkholderiaceae</taxon>
        <taxon>Caballeronia</taxon>
    </lineage>
</organism>
<reference evidence="2 3" key="1">
    <citation type="submission" date="2017-09" db="EMBL/GenBank/DDBJ databases">
        <authorList>
            <person name="Varghese N."/>
            <person name="Submissions S."/>
        </authorList>
    </citation>
    <scope>NUCLEOTIDE SEQUENCE [LARGE SCALE GENOMIC DNA]</scope>
    <source>
        <strain evidence="2 3">OK806</strain>
    </source>
</reference>
<accession>A0A7Z7N3N2</accession>
<comment type="caution">
    <text evidence="2">The sequence shown here is derived from an EMBL/GenBank/DDBJ whole genome shotgun (WGS) entry which is preliminary data.</text>
</comment>
<proteinExistence type="predicted"/>
<evidence type="ECO:0000313" key="2">
    <source>
        <dbReference type="EMBL" id="SOE81056.1"/>
    </source>
</evidence>
<protein>
    <submittedName>
        <fullName evidence="2">Uncharacterized protein</fullName>
    </submittedName>
</protein>
<feature type="region of interest" description="Disordered" evidence="1">
    <location>
        <begin position="55"/>
        <end position="101"/>
    </location>
</feature>